<keyword evidence="3" id="KW-0378">Hydrolase</keyword>
<dbReference type="SUPFAM" id="SSF52540">
    <property type="entry name" value="P-loop containing nucleoside triphosphate hydrolases"/>
    <property type="match status" value="1"/>
</dbReference>
<dbReference type="Gene3D" id="3.40.50.10810">
    <property type="entry name" value="Tandem AAA-ATPase domain"/>
    <property type="match status" value="2"/>
</dbReference>
<comment type="caution">
    <text evidence="3">The sequence shown here is derived from an EMBL/GenBank/DDBJ whole genome shotgun (WGS) entry which is preliminary data.</text>
</comment>
<keyword evidence="3" id="KW-0547">Nucleotide-binding</keyword>
<proteinExistence type="predicted"/>
<keyword evidence="1" id="KW-0539">Nucleus</keyword>
<dbReference type="EMBL" id="QGNW01001501">
    <property type="protein sequence ID" value="RVW38745.1"/>
    <property type="molecule type" value="Genomic_DNA"/>
</dbReference>
<evidence type="ECO:0000313" key="3">
    <source>
        <dbReference type="EMBL" id="RVW38745.1"/>
    </source>
</evidence>
<dbReference type="InterPro" id="IPR027417">
    <property type="entry name" value="P-loop_NTPase"/>
</dbReference>
<keyword evidence="2" id="KW-0732">Signal</keyword>
<keyword evidence="3" id="KW-0347">Helicase</keyword>
<feature type="signal peptide" evidence="2">
    <location>
        <begin position="1"/>
        <end position="17"/>
    </location>
</feature>
<name>A0A438DTA7_VITVI</name>
<organism evidence="3 4">
    <name type="scientific">Vitis vinifera</name>
    <name type="common">Grape</name>
    <dbReference type="NCBI Taxonomy" id="29760"/>
    <lineage>
        <taxon>Eukaryota</taxon>
        <taxon>Viridiplantae</taxon>
        <taxon>Streptophyta</taxon>
        <taxon>Embryophyta</taxon>
        <taxon>Tracheophyta</taxon>
        <taxon>Spermatophyta</taxon>
        <taxon>Magnoliopsida</taxon>
        <taxon>eudicotyledons</taxon>
        <taxon>Gunneridae</taxon>
        <taxon>Pentapetalae</taxon>
        <taxon>rosids</taxon>
        <taxon>Vitales</taxon>
        <taxon>Vitaceae</taxon>
        <taxon>Viteae</taxon>
        <taxon>Vitis</taxon>
    </lineage>
</organism>
<dbReference type="Gene3D" id="3.40.50.300">
    <property type="entry name" value="P-loop containing nucleotide triphosphate hydrolases"/>
    <property type="match status" value="1"/>
</dbReference>
<dbReference type="Proteomes" id="UP000288805">
    <property type="component" value="Unassembled WGS sequence"/>
</dbReference>
<protein>
    <submittedName>
        <fullName evidence="3">Helicase protein MOM1</fullName>
    </submittedName>
</protein>
<feature type="chain" id="PRO_5019119890" evidence="2">
    <location>
        <begin position="18"/>
        <end position="279"/>
    </location>
</feature>
<dbReference type="PANTHER" id="PTHR45623">
    <property type="entry name" value="CHROMODOMAIN-HELICASE-DNA-BINDING PROTEIN 3-RELATED-RELATED"/>
    <property type="match status" value="1"/>
</dbReference>
<dbReference type="InterPro" id="IPR038718">
    <property type="entry name" value="SNF2-like_sf"/>
</dbReference>
<dbReference type="GO" id="GO:0004386">
    <property type="term" value="F:helicase activity"/>
    <property type="evidence" value="ECO:0007669"/>
    <property type="project" value="UniProtKB-KW"/>
</dbReference>
<sequence>MRVVLFILSLQADVCRPFLIISTSSVLPLWEAEFSRLASSVNVVVYSGNKDIRRSIRTMEFYEEGGCIMFEVLLAPPEVVVEESTLEFVNLLSFLDTGNDVNSSNVLKTDYNDSVSILKERLSQFIAYDCKSDSSRFVEYWVPIPLSNVQLEQYCGTLLSNTISLCSCSKNDPVGALRDVLISTRKCCDHPYIVDLSLQSFLTKGLPEIEYLDVGINASGKLQLLDRMISEIKNRGLRVLILFQVSLNGWHGSFIGKNRRKVEGQTCYASVDHLAGAKL</sequence>
<dbReference type="AlphaFoldDB" id="A0A438DTA7"/>
<evidence type="ECO:0000256" key="1">
    <source>
        <dbReference type="ARBA" id="ARBA00023242"/>
    </source>
</evidence>
<evidence type="ECO:0000313" key="4">
    <source>
        <dbReference type="Proteomes" id="UP000288805"/>
    </source>
</evidence>
<reference evidence="3 4" key="1">
    <citation type="journal article" date="2018" name="PLoS Genet.">
        <title>Population sequencing reveals clonal diversity and ancestral inbreeding in the grapevine cultivar Chardonnay.</title>
        <authorList>
            <person name="Roach M.J."/>
            <person name="Johnson D.L."/>
            <person name="Bohlmann J."/>
            <person name="van Vuuren H.J."/>
            <person name="Jones S.J."/>
            <person name="Pretorius I.S."/>
            <person name="Schmidt S.A."/>
            <person name="Borneman A.R."/>
        </authorList>
    </citation>
    <scope>NUCLEOTIDE SEQUENCE [LARGE SCALE GENOMIC DNA]</scope>
    <source>
        <strain evidence="4">cv. Chardonnay</strain>
        <tissue evidence="3">Leaf</tissue>
    </source>
</reference>
<keyword evidence="3" id="KW-0067">ATP-binding</keyword>
<accession>A0A438DTA7</accession>
<dbReference type="PANTHER" id="PTHR45623:SF13">
    <property type="entry name" value="HELICASE PROTEIN MOM1"/>
    <property type="match status" value="1"/>
</dbReference>
<gene>
    <name evidence="3" type="primary">MOM1_2</name>
    <name evidence="3" type="ORF">CK203_113562</name>
</gene>
<evidence type="ECO:0000256" key="2">
    <source>
        <dbReference type="SAM" id="SignalP"/>
    </source>
</evidence>